<dbReference type="RefSeq" id="WP_324767563.1">
    <property type="nucleotide sequence ID" value="NZ_BAAATS010000005.1"/>
</dbReference>
<evidence type="ECO:0000313" key="2">
    <source>
        <dbReference type="EMBL" id="MEB3960472.1"/>
    </source>
</evidence>
<feature type="transmembrane region" description="Helical" evidence="1">
    <location>
        <begin position="21"/>
        <end position="44"/>
    </location>
</feature>
<comment type="caution">
    <text evidence="2">The sequence shown here is derived from an EMBL/GenBank/DDBJ whole genome shotgun (WGS) entry which is preliminary data.</text>
</comment>
<name>A0ABU6C6Y3_9ACTN</name>
<evidence type="ECO:0000313" key="3">
    <source>
        <dbReference type="Proteomes" id="UP001352223"/>
    </source>
</evidence>
<gene>
    <name evidence="2" type="ORF">OKJ48_09460</name>
</gene>
<evidence type="ECO:0008006" key="4">
    <source>
        <dbReference type="Google" id="ProtNLM"/>
    </source>
</evidence>
<reference evidence="2 3" key="1">
    <citation type="submission" date="2022-10" db="EMBL/GenBank/DDBJ databases">
        <authorList>
            <person name="Xie J."/>
            <person name="Shen N."/>
        </authorList>
    </citation>
    <scope>NUCLEOTIDE SEQUENCE [LARGE SCALE GENOMIC DNA]</scope>
    <source>
        <strain evidence="2 3">DSM 41681</strain>
    </source>
</reference>
<keyword evidence="1" id="KW-0472">Membrane</keyword>
<protein>
    <recommendedName>
        <fullName evidence="4">Integral membrane protein</fullName>
    </recommendedName>
</protein>
<evidence type="ECO:0000256" key="1">
    <source>
        <dbReference type="SAM" id="Phobius"/>
    </source>
</evidence>
<feature type="transmembrane region" description="Helical" evidence="1">
    <location>
        <begin position="159"/>
        <end position="179"/>
    </location>
</feature>
<keyword evidence="1" id="KW-0812">Transmembrane</keyword>
<dbReference type="EMBL" id="JAOZYB010000050">
    <property type="protein sequence ID" value="MEB3960472.1"/>
    <property type="molecule type" value="Genomic_DNA"/>
</dbReference>
<organism evidence="2 3">
    <name type="scientific">Streptomyces kunmingensis</name>
    <dbReference type="NCBI Taxonomy" id="68225"/>
    <lineage>
        <taxon>Bacteria</taxon>
        <taxon>Bacillati</taxon>
        <taxon>Actinomycetota</taxon>
        <taxon>Actinomycetes</taxon>
        <taxon>Kitasatosporales</taxon>
        <taxon>Streptomycetaceae</taxon>
        <taxon>Streptomyces</taxon>
    </lineage>
</organism>
<keyword evidence="3" id="KW-1185">Reference proteome</keyword>
<dbReference type="Proteomes" id="UP001352223">
    <property type="component" value="Unassembled WGS sequence"/>
</dbReference>
<feature type="transmembrane region" description="Helical" evidence="1">
    <location>
        <begin position="85"/>
        <end position="105"/>
    </location>
</feature>
<sequence>MTTHTPAPPRERREPGEVFGSGFSLFADMLLVGLLTSLACLPVLTLPAAFSAASATLGASARTGAPVTTATYVRHLRAHLSARSLAGGLLPPLLVLVLLTDMALLDSALPGAPVMAPALVLLALGMTTVALRSTALDGAHRLSLREALVRSAAEPRSTVLLAGAVLLAAVLAWSMPLLVPLLPGPLAFAATVVDLRSPARTEER</sequence>
<feature type="transmembrane region" description="Helical" evidence="1">
    <location>
        <begin position="111"/>
        <end position="131"/>
    </location>
</feature>
<accession>A0ABU6C6Y3</accession>
<keyword evidence="1" id="KW-1133">Transmembrane helix</keyword>
<proteinExistence type="predicted"/>